<comment type="caution">
    <text evidence="3">The sequence shown here is derived from an EMBL/GenBank/DDBJ whole genome shotgun (WGS) entry which is preliminary data.</text>
</comment>
<feature type="chain" id="PRO_5017778638" evidence="1">
    <location>
        <begin position="28"/>
        <end position="264"/>
    </location>
</feature>
<keyword evidence="1" id="KW-0732">Signal</keyword>
<feature type="domain" description="Secretion system C-terminal sorting" evidence="2">
    <location>
        <begin position="190"/>
        <end position="263"/>
    </location>
</feature>
<accession>A0A3D8Y7X8</accession>
<gene>
    <name evidence="3" type="ORF">DSL64_18085</name>
</gene>
<name>A0A3D8Y7X8_9BACT</name>
<dbReference type="RefSeq" id="WP_115832331.1">
    <property type="nucleotide sequence ID" value="NZ_QNUL01000016.1"/>
</dbReference>
<keyword evidence="4" id="KW-1185">Reference proteome</keyword>
<protein>
    <submittedName>
        <fullName evidence="3">T9SS C-terminal target domain-containing protein</fullName>
    </submittedName>
</protein>
<evidence type="ECO:0000256" key="1">
    <source>
        <dbReference type="SAM" id="SignalP"/>
    </source>
</evidence>
<evidence type="ECO:0000313" key="3">
    <source>
        <dbReference type="EMBL" id="REA59238.1"/>
    </source>
</evidence>
<proteinExistence type="predicted"/>
<feature type="signal peptide" evidence="1">
    <location>
        <begin position="1"/>
        <end position="27"/>
    </location>
</feature>
<evidence type="ECO:0000313" key="4">
    <source>
        <dbReference type="Proteomes" id="UP000256373"/>
    </source>
</evidence>
<dbReference type="OrthoDB" id="963292at2"/>
<dbReference type="PROSITE" id="PS51257">
    <property type="entry name" value="PROKAR_LIPOPROTEIN"/>
    <property type="match status" value="1"/>
</dbReference>
<dbReference type="Pfam" id="PF18962">
    <property type="entry name" value="Por_Secre_tail"/>
    <property type="match status" value="1"/>
</dbReference>
<reference evidence="3 4" key="1">
    <citation type="submission" date="2018-07" db="EMBL/GenBank/DDBJ databases">
        <title>Dyadobacter roseus sp. nov., isolated from rose rhizosphere soil.</title>
        <authorList>
            <person name="Chen L."/>
        </authorList>
    </citation>
    <scope>NUCLEOTIDE SEQUENCE [LARGE SCALE GENOMIC DNA]</scope>
    <source>
        <strain evidence="3 4">RS19</strain>
    </source>
</reference>
<sequence>MKNIFSKKVLVPCLIASACLITAQTFAQNKEKDKKTTVKVRVSDQEKGKDVEKEYKLDPMSEKERKDFVDKVLDSLDAKSGKGSKVVSVTVDDGEGDQQIMTRKRRNVIIDHRDESEPLVFNWKDDFSKDFNFETEKFRNHMRNFERDFKPKARVMIRDMENFGERMGDMWGRESVKAATVRDLNVYSNNPDNGVLNLRFQVPQKGDLSIVVTDVKGKEVGKKDIKDFSGNFVGQIDLKKNTKGTVFVTVVQNEDGAVKRVVIP</sequence>
<organism evidence="3 4">
    <name type="scientific">Dyadobacter luteus</name>
    <dbReference type="NCBI Taxonomy" id="2259619"/>
    <lineage>
        <taxon>Bacteria</taxon>
        <taxon>Pseudomonadati</taxon>
        <taxon>Bacteroidota</taxon>
        <taxon>Cytophagia</taxon>
        <taxon>Cytophagales</taxon>
        <taxon>Spirosomataceae</taxon>
        <taxon>Dyadobacter</taxon>
    </lineage>
</organism>
<dbReference type="EMBL" id="QNUL01000016">
    <property type="protein sequence ID" value="REA59238.1"/>
    <property type="molecule type" value="Genomic_DNA"/>
</dbReference>
<dbReference type="AlphaFoldDB" id="A0A3D8Y7X8"/>
<evidence type="ECO:0000259" key="2">
    <source>
        <dbReference type="Pfam" id="PF18962"/>
    </source>
</evidence>
<dbReference type="InterPro" id="IPR026444">
    <property type="entry name" value="Secre_tail"/>
</dbReference>
<dbReference type="Proteomes" id="UP000256373">
    <property type="component" value="Unassembled WGS sequence"/>
</dbReference>